<evidence type="ECO:0000313" key="3">
    <source>
        <dbReference type="Proteomes" id="UP000009235"/>
    </source>
</evidence>
<keyword evidence="3" id="KW-1185">Reference proteome</keyword>
<dbReference type="OrthoDB" id="4421226at2"/>
<feature type="domain" description="SAV-6107-like HEPN" evidence="1">
    <location>
        <begin position="43"/>
        <end position="132"/>
    </location>
</feature>
<reference evidence="2 3" key="1">
    <citation type="journal article" date="2011" name="J. Bacteriol.">
        <title>Complete genome sequence of Amycolicicoccus subflavus DQS3-9A1T, an actinomycete isolated from crude oil-polluted soil.</title>
        <authorList>
            <person name="Cai M."/>
            <person name="Chen W.M."/>
            <person name="Nie Y."/>
            <person name="Chi C.Q."/>
            <person name="Wang Y.N."/>
            <person name="Tang Y.Q."/>
            <person name="Li G.Y."/>
            <person name="Wu X.L."/>
        </authorList>
    </citation>
    <scope>NUCLEOTIDE SEQUENCE [LARGE SCALE GENOMIC DNA]</scope>
    <source>
        <strain evidence="3">DSM 45089 / DQS3-9A1</strain>
    </source>
</reference>
<dbReference type="HOGENOM" id="CLU_096112_1_0_11"/>
<proteinExistence type="predicted"/>
<dbReference type="InterPro" id="IPR040891">
    <property type="entry name" value="HEPN_SAV_6107"/>
</dbReference>
<dbReference type="STRING" id="443218.AS9A_1315"/>
<sequence>MRSQMSPAPCVSRPGAGVAAARARDLLRRADQLHAESVSECRADDKFRAAYLAALRGAATVLALYDKPQRRGRRTRNAWVLLEGVSEEWARWSGEFATYSRRRTAFEAGIASATLAEADGLCQLAGEFLDVVHETVFGLREPGAA</sequence>
<gene>
    <name evidence="2" type="ordered locus">AS9A_1315</name>
</gene>
<name>F6EFF4_HOYSD</name>
<dbReference type="AlphaFoldDB" id="F6EFF4"/>
<evidence type="ECO:0000313" key="2">
    <source>
        <dbReference type="EMBL" id="AEF39767.1"/>
    </source>
</evidence>
<dbReference type="Pfam" id="PF18726">
    <property type="entry name" value="HEPN_SAV_6107"/>
    <property type="match status" value="1"/>
</dbReference>
<accession>F6EFF4</accession>
<organism evidence="2 3">
    <name type="scientific">Hoyosella subflava (strain DSM 45089 / JCM 17490 / NBRC 109087 / DQS3-9A1)</name>
    <name type="common">Amycolicicoccus subflavus</name>
    <dbReference type="NCBI Taxonomy" id="443218"/>
    <lineage>
        <taxon>Bacteria</taxon>
        <taxon>Bacillati</taxon>
        <taxon>Actinomycetota</taxon>
        <taxon>Actinomycetes</taxon>
        <taxon>Mycobacteriales</taxon>
        <taxon>Hoyosellaceae</taxon>
        <taxon>Hoyosella</taxon>
    </lineage>
</organism>
<dbReference type="EMBL" id="CP002786">
    <property type="protein sequence ID" value="AEF39767.1"/>
    <property type="molecule type" value="Genomic_DNA"/>
</dbReference>
<dbReference type="RefSeq" id="WP_013806116.1">
    <property type="nucleotide sequence ID" value="NC_015564.1"/>
</dbReference>
<evidence type="ECO:0000259" key="1">
    <source>
        <dbReference type="Pfam" id="PF18726"/>
    </source>
</evidence>
<dbReference type="Proteomes" id="UP000009235">
    <property type="component" value="Chromosome"/>
</dbReference>
<protein>
    <recommendedName>
        <fullName evidence="1">SAV-6107-like HEPN domain-containing protein</fullName>
    </recommendedName>
</protein>
<dbReference type="KEGG" id="asd:AS9A_1315"/>